<accession>A0A1U7INT6</accession>
<dbReference type="AlphaFoldDB" id="A0A1U7INT6"/>
<dbReference type="PANTHER" id="PTHR33222">
    <property type="match status" value="1"/>
</dbReference>
<keyword evidence="2" id="KW-0812">Transmembrane</keyword>
<comment type="caution">
    <text evidence="4">The sequence shown here is derived from an EMBL/GenBank/DDBJ whole genome shotgun (WGS) entry which is preliminary data.</text>
</comment>
<protein>
    <recommendedName>
        <fullName evidence="3">Cyanobacterial aminoacyl-tRNA synthetase CAAD domain-containing protein</fullName>
    </recommendedName>
</protein>
<evidence type="ECO:0000313" key="5">
    <source>
        <dbReference type="Proteomes" id="UP000185860"/>
    </source>
</evidence>
<dbReference type="EMBL" id="MRCE01000006">
    <property type="protein sequence ID" value="OKH38943.1"/>
    <property type="molecule type" value="Genomic_DNA"/>
</dbReference>
<dbReference type="STRING" id="454136.NIES2119_07315"/>
<dbReference type="Pfam" id="PF14159">
    <property type="entry name" value="CAAD"/>
    <property type="match status" value="1"/>
</dbReference>
<keyword evidence="2" id="KW-0472">Membrane</keyword>
<feature type="domain" description="Cyanobacterial aminoacyl-tRNA synthetase CAAD" evidence="3">
    <location>
        <begin position="53"/>
        <end position="137"/>
    </location>
</feature>
<sequence>METKEPQEQKTPTVEVTVDQGGPIITNTPGSTSASQVQEYWDIFVSYLAKLPDYLGDFFSTYQKPLITVGLIVGAFVTVKVTLAVLDALDDIPLLSPFFELVGIGYSGWFVYRYLLRASNRKELADEINGLKNQVVGGNKTPKL</sequence>
<organism evidence="4 5">
    <name type="scientific">[Phormidium ambiguum] IAM M-71</name>
    <dbReference type="NCBI Taxonomy" id="454136"/>
    <lineage>
        <taxon>Bacteria</taxon>
        <taxon>Bacillati</taxon>
        <taxon>Cyanobacteriota</taxon>
        <taxon>Cyanophyceae</taxon>
        <taxon>Oscillatoriophycideae</taxon>
        <taxon>Aerosakkonematales</taxon>
        <taxon>Aerosakkonemataceae</taxon>
        <taxon>Floridanema</taxon>
    </lineage>
</organism>
<reference evidence="4 5" key="1">
    <citation type="submission" date="2016-11" db="EMBL/GenBank/DDBJ databases">
        <title>Draft Genome Sequences of Nine Cyanobacterial Strains from Diverse Habitats.</title>
        <authorList>
            <person name="Zhu T."/>
            <person name="Hou S."/>
            <person name="Lu X."/>
            <person name="Hess W.R."/>
        </authorList>
    </citation>
    <scope>NUCLEOTIDE SEQUENCE [LARGE SCALE GENOMIC DNA]</scope>
    <source>
        <strain evidence="4 5">IAM M-71</strain>
    </source>
</reference>
<dbReference type="OrthoDB" id="459910at2"/>
<proteinExistence type="predicted"/>
<feature type="transmembrane region" description="Helical" evidence="2">
    <location>
        <begin position="66"/>
        <end position="86"/>
    </location>
</feature>
<dbReference type="InterPro" id="IPR033344">
    <property type="entry name" value="CURT1"/>
</dbReference>
<evidence type="ECO:0000256" key="2">
    <source>
        <dbReference type="SAM" id="Phobius"/>
    </source>
</evidence>
<keyword evidence="2" id="KW-1133">Transmembrane helix</keyword>
<feature type="transmembrane region" description="Helical" evidence="2">
    <location>
        <begin position="92"/>
        <end position="112"/>
    </location>
</feature>
<dbReference type="PANTHER" id="PTHR33222:SF4">
    <property type="entry name" value="PROTEIN CURVATURE THYLAKOID 1A, CHLOROPLASTIC"/>
    <property type="match status" value="1"/>
</dbReference>
<evidence type="ECO:0000313" key="4">
    <source>
        <dbReference type="EMBL" id="OKH38943.1"/>
    </source>
</evidence>
<dbReference type="GO" id="GO:0016020">
    <property type="term" value="C:membrane"/>
    <property type="evidence" value="ECO:0007669"/>
    <property type="project" value="UniProtKB-SubCell"/>
</dbReference>
<dbReference type="GO" id="GO:0009579">
    <property type="term" value="C:thylakoid"/>
    <property type="evidence" value="ECO:0007669"/>
    <property type="project" value="InterPro"/>
</dbReference>
<dbReference type="InterPro" id="IPR025564">
    <property type="entry name" value="CAAD_dom"/>
</dbReference>
<dbReference type="RefSeq" id="WP_073592805.1">
    <property type="nucleotide sequence ID" value="NZ_MRCE01000006.1"/>
</dbReference>
<dbReference type="Proteomes" id="UP000185860">
    <property type="component" value="Unassembled WGS sequence"/>
</dbReference>
<evidence type="ECO:0000259" key="3">
    <source>
        <dbReference type="Pfam" id="PF14159"/>
    </source>
</evidence>
<gene>
    <name evidence="4" type="ORF">NIES2119_07315</name>
</gene>
<name>A0A1U7INT6_9CYAN</name>
<comment type="subcellular location">
    <subcellularLocation>
        <location evidence="1">Membrane</location>
        <topology evidence="1">Multi-pass membrane protein</topology>
    </subcellularLocation>
</comment>
<evidence type="ECO:0000256" key="1">
    <source>
        <dbReference type="ARBA" id="ARBA00004141"/>
    </source>
</evidence>